<dbReference type="AlphaFoldDB" id="A0A553JWP2"/>
<comment type="caution">
    <text evidence="1">The sequence shown here is derived from an EMBL/GenBank/DDBJ whole genome shotgun (WGS) entry which is preliminary data.</text>
</comment>
<name>A0A553JWP2_9ACTN</name>
<evidence type="ECO:0000313" key="2">
    <source>
        <dbReference type="Proteomes" id="UP000317638"/>
    </source>
</evidence>
<dbReference type="OrthoDB" id="3720971at2"/>
<evidence type="ECO:0008006" key="3">
    <source>
        <dbReference type="Google" id="ProtNLM"/>
    </source>
</evidence>
<protein>
    <recommendedName>
        <fullName evidence="3">Ryanodine receptor Ryr domain-containing protein</fullName>
    </recommendedName>
</protein>
<proteinExistence type="predicted"/>
<organism evidence="1 2">
    <name type="scientific">Tessaracoccus rhinocerotis</name>
    <dbReference type="NCBI Taxonomy" id="1689449"/>
    <lineage>
        <taxon>Bacteria</taxon>
        <taxon>Bacillati</taxon>
        <taxon>Actinomycetota</taxon>
        <taxon>Actinomycetes</taxon>
        <taxon>Propionibacteriales</taxon>
        <taxon>Propionibacteriaceae</taxon>
        <taxon>Tessaracoccus</taxon>
    </lineage>
</organism>
<keyword evidence="2" id="KW-1185">Reference proteome</keyword>
<dbReference type="RefSeq" id="WP_143939012.1">
    <property type="nucleotide sequence ID" value="NZ_VKKG01000006.1"/>
</dbReference>
<dbReference type="EMBL" id="VKKG01000006">
    <property type="protein sequence ID" value="TRY16869.1"/>
    <property type="molecule type" value="Genomic_DNA"/>
</dbReference>
<sequence>MVEVVRQLVADWPRPEERRGSSTGPTVLVALADPIVGLSLAHAVAVAFPEARVAAVLEDGEFLPTVAGVTSFRMGSVRRRARSSWFQPEALLAEQLLQDTAWVCATESAVTRPEPPILLTPELLESGDPVPLTHQSAELRDQIEILTGAITRILSAGDILLDRHWEPARPIIPTPGELRAMAAEILGLLGLPCDPANEFTAVELASRLPALAARSGWTCRRPDDYEEVLPFETVEALAPLVHLAYNTVSTDTGNATDSDLANEIWDHLSEFNRAGNRAVLIGAAVVHAAMGWGWQRSDGAATAVRPTPEQVERLAQLEHRRWAINQRRNGAQDHRWMLPWDGPEGSRVSDGAKVYDRHIASEVIKILAFAGVSIGDED</sequence>
<reference evidence="1 2" key="1">
    <citation type="submission" date="2019-07" db="EMBL/GenBank/DDBJ databases">
        <authorList>
            <person name="Zhou L.-Y."/>
        </authorList>
    </citation>
    <scope>NUCLEOTIDE SEQUENCE [LARGE SCALE GENOMIC DNA]</scope>
    <source>
        <strain evidence="1 2">YIM 101269</strain>
    </source>
</reference>
<accession>A0A553JWP2</accession>
<dbReference type="Proteomes" id="UP000317638">
    <property type="component" value="Unassembled WGS sequence"/>
</dbReference>
<evidence type="ECO:0000313" key="1">
    <source>
        <dbReference type="EMBL" id="TRY16869.1"/>
    </source>
</evidence>
<gene>
    <name evidence="1" type="ORF">FOJ82_13430</name>
</gene>